<gene>
    <name evidence="1" type="ORF">SAMN05421594_0727</name>
</gene>
<organism evidence="1 2">
    <name type="scientific">Chryseobacterium oleae</name>
    <dbReference type="NCBI Taxonomy" id="491207"/>
    <lineage>
        <taxon>Bacteria</taxon>
        <taxon>Pseudomonadati</taxon>
        <taxon>Bacteroidota</taxon>
        <taxon>Flavobacteriia</taxon>
        <taxon>Flavobacteriales</taxon>
        <taxon>Weeksellaceae</taxon>
        <taxon>Chryseobacterium group</taxon>
        <taxon>Chryseobacterium</taxon>
    </lineage>
</organism>
<dbReference type="PROSITE" id="PS51257">
    <property type="entry name" value="PROKAR_LIPOPROTEIN"/>
    <property type="match status" value="1"/>
</dbReference>
<evidence type="ECO:0008006" key="3">
    <source>
        <dbReference type="Google" id="ProtNLM"/>
    </source>
</evidence>
<accession>A0A1I4VY00</accession>
<sequence>MKKLSIIITFFTVLIGCEKATTKKTDNNNIDYYERCRLLVLQENNPNQDYEFSKMGKEIDQQVIKYLGSVYTSKKDTLKILSNINYTGLYEDAKRGSGSVYIYNNNKLVGFYYVGSALAVPNKIENNKDLIFDYKNDVCNQTTKVSLNDSIPKRIFIQCTKDGGDLYNFKTTNNTTN</sequence>
<keyword evidence="2" id="KW-1185">Reference proteome</keyword>
<name>A0A1I4VY00_CHROL</name>
<dbReference type="RefSeq" id="WP_090023036.1">
    <property type="nucleotide sequence ID" value="NZ_FOVD01000001.1"/>
</dbReference>
<dbReference type="EMBL" id="FOVD01000001">
    <property type="protein sequence ID" value="SFN06101.1"/>
    <property type="molecule type" value="Genomic_DNA"/>
</dbReference>
<protein>
    <recommendedName>
        <fullName evidence="3">Lipoprotein</fullName>
    </recommendedName>
</protein>
<dbReference type="OrthoDB" id="676503at2"/>
<proteinExistence type="predicted"/>
<evidence type="ECO:0000313" key="2">
    <source>
        <dbReference type="Proteomes" id="UP000198769"/>
    </source>
</evidence>
<evidence type="ECO:0000313" key="1">
    <source>
        <dbReference type="EMBL" id="SFN06101.1"/>
    </source>
</evidence>
<dbReference type="Proteomes" id="UP000198769">
    <property type="component" value="Unassembled WGS sequence"/>
</dbReference>
<dbReference type="AlphaFoldDB" id="A0A1I4VY00"/>
<reference evidence="2" key="1">
    <citation type="submission" date="2016-10" db="EMBL/GenBank/DDBJ databases">
        <authorList>
            <person name="Varghese N."/>
            <person name="Submissions S."/>
        </authorList>
    </citation>
    <scope>NUCLEOTIDE SEQUENCE [LARGE SCALE GENOMIC DNA]</scope>
    <source>
        <strain evidence="2">DSM 25575</strain>
    </source>
</reference>